<keyword evidence="3" id="KW-0812">Transmembrane</keyword>
<keyword evidence="6" id="KW-0249">Electron transport</keyword>
<organism evidence="15 16">
    <name type="scientific">Zingiber officinale</name>
    <name type="common">Ginger</name>
    <name type="synonym">Amomum zingiber</name>
    <dbReference type="NCBI Taxonomy" id="94328"/>
    <lineage>
        <taxon>Eukaryota</taxon>
        <taxon>Viridiplantae</taxon>
        <taxon>Streptophyta</taxon>
        <taxon>Embryophyta</taxon>
        <taxon>Tracheophyta</taxon>
        <taxon>Spermatophyta</taxon>
        <taxon>Magnoliopsida</taxon>
        <taxon>Liliopsida</taxon>
        <taxon>Zingiberales</taxon>
        <taxon>Zingiberaceae</taxon>
        <taxon>Zingiber</taxon>
    </lineage>
</organism>
<accession>A0A8J5F4V6</accession>
<dbReference type="GO" id="GO:0009610">
    <property type="term" value="P:response to symbiotic fungus"/>
    <property type="evidence" value="ECO:0007669"/>
    <property type="project" value="UniProtKB-ARBA"/>
</dbReference>
<evidence type="ECO:0000256" key="5">
    <source>
        <dbReference type="ARBA" id="ARBA00022729"/>
    </source>
</evidence>
<evidence type="ECO:0000256" key="8">
    <source>
        <dbReference type="ARBA" id="ARBA00023008"/>
    </source>
</evidence>
<dbReference type="GO" id="GO:0009055">
    <property type="term" value="F:electron transfer activity"/>
    <property type="evidence" value="ECO:0007669"/>
    <property type="project" value="InterPro"/>
</dbReference>
<keyword evidence="16" id="KW-1185">Reference proteome</keyword>
<keyword evidence="10" id="KW-1015">Disulfide bond</keyword>
<dbReference type="SUPFAM" id="SSF49503">
    <property type="entry name" value="Cupredoxins"/>
    <property type="match status" value="2"/>
</dbReference>
<feature type="domain" description="Phytocyanin" evidence="14">
    <location>
        <begin position="24"/>
        <end position="123"/>
    </location>
</feature>
<feature type="chain" id="PRO_5035245188" description="Phytocyanin domain-containing protein" evidence="13">
    <location>
        <begin position="24"/>
        <end position="361"/>
    </location>
</feature>
<dbReference type="FunFam" id="2.60.40.420:FF:000067">
    <property type="entry name" value="Cupredoxin superfamily protein"/>
    <property type="match status" value="2"/>
</dbReference>
<evidence type="ECO:0000256" key="3">
    <source>
        <dbReference type="ARBA" id="ARBA00022692"/>
    </source>
</evidence>
<keyword evidence="2" id="KW-0813">Transport</keyword>
<dbReference type="Pfam" id="PF02298">
    <property type="entry name" value="Cu_bind_like"/>
    <property type="match status" value="2"/>
</dbReference>
<feature type="compositionally biased region" description="Pro residues" evidence="12">
    <location>
        <begin position="284"/>
        <end position="336"/>
    </location>
</feature>
<reference evidence="15 16" key="1">
    <citation type="submission" date="2020-08" db="EMBL/GenBank/DDBJ databases">
        <title>Plant Genome Project.</title>
        <authorList>
            <person name="Zhang R.-G."/>
        </authorList>
    </citation>
    <scope>NUCLEOTIDE SEQUENCE [LARGE SCALE GENOMIC DNA]</scope>
    <source>
        <tissue evidence="15">Rhizome</tissue>
    </source>
</reference>
<protein>
    <recommendedName>
        <fullName evidence="14">Phytocyanin domain-containing protein</fullName>
    </recommendedName>
</protein>
<proteinExistence type="predicted"/>
<dbReference type="GO" id="GO:0046872">
    <property type="term" value="F:metal ion binding"/>
    <property type="evidence" value="ECO:0007669"/>
    <property type="project" value="UniProtKB-KW"/>
</dbReference>
<keyword evidence="5 13" id="KW-0732">Signal</keyword>
<keyword evidence="7" id="KW-1133">Transmembrane helix</keyword>
<evidence type="ECO:0000256" key="11">
    <source>
        <dbReference type="ARBA" id="ARBA00023180"/>
    </source>
</evidence>
<evidence type="ECO:0000256" key="7">
    <source>
        <dbReference type="ARBA" id="ARBA00022989"/>
    </source>
</evidence>
<evidence type="ECO:0000256" key="1">
    <source>
        <dbReference type="ARBA" id="ARBA00004479"/>
    </source>
</evidence>
<feature type="region of interest" description="Disordered" evidence="12">
    <location>
        <begin position="282"/>
        <end position="336"/>
    </location>
</feature>
<dbReference type="PROSITE" id="PS51485">
    <property type="entry name" value="PHYTOCYANIN"/>
    <property type="match status" value="2"/>
</dbReference>
<keyword evidence="8" id="KW-0186">Copper</keyword>
<keyword evidence="9" id="KW-0472">Membrane</keyword>
<dbReference type="PANTHER" id="PTHR33021:SF408">
    <property type="entry name" value="PHYTOCYANIN DOMAIN-CONTAINING PROTEIN"/>
    <property type="match status" value="1"/>
</dbReference>
<evidence type="ECO:0000259" key="14">
    <source>
        <dbReference type="PROSITE" id="PS51485"/>
    </source>
</evidence>
<evidence type="ECO:0000256" key="10">
    <source>
        <dbReference type="ARBA" id="ARBA00023157"/>
    </source>
</evidence>
<feature type="domain" description="Phytocyanin" evidence="14">
    <location>
        <begin position="182"/>
        <end position="282"/>
    </location>
</feature>
<dbReference type="InterPro" id="IPR039391">
    <property type="entry name" value="Phytocyanin-like"/>
</dbReference>
<evidence type="ECO:0000256" key="13">
    <source>
        <dbReference type="SAM" id="SignalP"/>
    </source>
</evidence>
<dbReference type="CDD" id="cd04216">
    <property type="entry name" value="Phytocyanin"/>
    <property type="match status" value="2"/>
</dbReference>
<keyword evidence="11" id="KW-0325">Glycoprotein</keyword>
<evidence type="ECO:0000256" key="9">
    <source>
        <dbReference type="ARBA" id="ARBA00023136"/>
    </source>
</evidence>
<dbReference type="PANTHER" id="PTHR33021">
    <property type="entry name" value="BLUE COPPER PROTEIN"/>
    <property type="match status" value="1"/>
</dbReference>
<dbReference type="InterPro" id="IPR008972">
    <property type="entry name" value="Cupredoxin"/>
</dbReference>
<comment type="caution">
    <text evidence="15">The sequence shown here is derived from an EMBL/GenBank/DDBJ whole genome shotgun (WGS) entry which is preliminary data.</text>
</comment>
<gene>
    <name evidence="15" type="ORF">ZIOFF_057498</name>
</gene>
<name>A0A8J5F4V6_ZINOF</name>
<evidence type="ECO:0000256" key="4">
    <source>
        <dbReference type="ARBA" id="ARBA00022723"/>
    </source>
</evidence>
<feature type="signal peptide" evidence="13">
    <location>
        <begin position="1"/>
        <end position="23"/>
    </location>
</feature>
<evidence type="ECO:0000256" key="12">
    <source>
        <dbReference type="SAM" id="MobiDB-lite"/>
    </source>
</evidence>
<dbReference type="EMBL" id="JACMSC010000016">
    <property type="protein sequence ID" value="KAG6480910.1"/>
    <property type="molecule type" value="Genomic_DNA"/>
</dbReference>
<comment type="subcellular location">
    <subcellularLocation>
        <location evidence="1">Membrane</location>
        <topology evidence="1">Single-pass type I membrane protein</topology>
    </subcellularLocation>
</comment>
<sequence>MASKQMFALILAIVSAVAPFAMSGDIVVGGKEGWRPGFNYTEWAATQKFWVGDNLVFNYPPGVHNVIPVNGAEFKECNVTHSPRNFTSGRDVVPLKTAGRKWYLCGVADHCSKGQKVAITVLPAATPAPAWPPTAPAWPPAAPTPAAPAPSSSIQIMSNTYKEFVVVLIATAVAVLPFAMAADIVIGGQDGWKPDFNYTNWASSMEFRVGDQIVFNYTRGGDNVIPVGGDEFKACNASESSNVVLTSGHDVLLLNSEGRRWYLSGVGDHCLRGQKLVINVVPAATPPPTTPPTPTPTTPPTPTPTLPPPIPSSPSPSPWSPLPPTPQPSNDVPPPSSSLRITADVYQILLLVATTAMIVKA</sequence>
<evidence type="ECO:0000256" key="2">
    <source>
        <dbReference type="ARBA" id="ARBA00022448"/>
    </source>
</evidence>
<dbReference type="Gene3D" id="2.60.40.420">
    <property type="entry name" value="Cupredoxins - blue copper proteins"/>
    <property type="match status" value="2"/>
</dbReference>
<keyword evidence="4" id="KW-0479">Metal-binding</keyword>
<dbReference type="AlphaFoldDB" id="A0A8J5F4V6"/>
<evidence type="ECO:0000313" key="15">
    <source>
        <dbReference type="EMBL" id="KAG6480910.1"/>
    </source>
</evidence>
<dbReference type="GO" id="GO:0005886">
    <property type="term" value="C:plasma membrane"/>
    <property type="evidence" value="ECO:0007669"/>
    <property type="project" value="TreeGrafter"/>
</dbReference>
<dbReference type="Proteomes" id="UP000734854">
    <property type="component" value="Unassembled WGS sequence"/>
</dbReference>
<dbReference type="InterPro" id="IPR003245">
    <property type="entry name" value="Phytocyanin_dom"/>
</dbReference>
<evidence type="ECO:0000313" key="16">
    <source>
        <dbReference type="Proteomes" id="UP000734854"/>
    </source>
</evidence>
<evidence type="ECO:0000256" key="6">
    <source>
        <dbReference type="ARBA" id="ARBA00022982"/>
    </source>
</evidence>